<organism evidence="1 2">
    <name type="scientific">Clitoria ternatea</name>
    <name type="common">Butterfly pea</name>
    <dbReference type="NCBI Taxonomy" id="43366"/>
    <lineage>
        <taxon>Eukaryota</taxon>
        <taxon>Viridiplantae</taxon>
        <taxon>Streptophyta</taxon>
        <taxon>Embryophyta</taxon>
        <taxon>Tracheophyta</taxon>
        <taxon>Spermatophyta</taxon>
        <taxon>Magnoliopsida</taxon>
        <taxon>eudicotyledons</taxon>
        <taxon>Gunneridae</taxon>
        <taxon>Pentapetalae</taxon>
        <taxon>rosids</taxon>
        <taxon>fabids</taxon>
        <taxon>Fabales</taxon>
        <taxon>Fabaceae</taxon>
        <taxon>Papilionoideae</taxon>
        <taxon>50 kb inversion clade</taxon>
        <taxon>NPAAA clade</taxon>
        <taxon>indigoferoid/millettioid clade</taxon>
        <taxon>Phaseoleae</taxon>
        <taxon>Clitoria</taxon>
    </lineage>
</organism>
<sequence>MSSAEYSSHVEQAMQYCQILAYEKDEDAEKRVVGSRVLEILRCTHSIAQKPNIFVKPCVHSSFLSVAGEAKSAPFSHRLSLSLVSKLLAASN</sequence>
<comment type="caution">
    <text evidence="1">The sequence shown here is derived from an EMBL/GenBank/DDBJ whole genome shotgun (WGS) entry which is preliminary data.</text>
</comment>
<gene>
    <name evidence="1" type="ORF">RJT34_13025</name>
</gene>
<protein>
    <submittedName>
        <fullName evidence="1">Uncharacterized protein</fullName>
    </submittedName>
</protein>
<proteinExistence type="predicted"/>
<reference evidence="1 2" key="1">
    <citation type="submission" date="2024-01" db="EMBL/GenBank/DDBJ databases">
        <title>The genomes of 5 underutilized Papilionoideae crops provide insights into root nodulation and disease resistance.</title>
        <authorList>
            <person name="Yuan L."/>
        </authorList>
    </citation>
    <scope>NUCLEOTIDE SEQUENCE [LARGE SCALE GENOMIC DNA]</scope>
    <source>
        <strain evidence="1">LY-2023</strain>
        <tissue evidence="1">Leaf</tissue>
    </source>
</reference>
<dbReference type="AlphaFoldDB" id="A0AAN9JPX0"/>
<dbReference type="EMBL" id="JAYKXN010000003">
    <property type="protein sequence ID" value="KAK7302144.1"/>
    <property type="molecule type" value="Genomic_DNA"/>
</dbReference>
<keyword evidence="2" id="KW-1185">Reference proteome</keyword>
<evidence type="ECO:0000313" key="1">
    <source>
        <dbReference type="EMBL" id="KAK7302144.1"/>
    </source>
</evidence>
<dbReference type="Proteomes" id="UP001359559">
    <property type="component" value="Unassembled WGS sequence"/>
</dbReference>
<name>A0AAN9JPX0_CLITE</name>
<accession>A0AAN9JPX0</accession>
<evidence type="ECO:0000313" key="2">
    <source>
        <dbReference type="Proteomes" id="UP001359559"/>
    </source>
</evidence>